<dbReference type="Proteomes" id="UP001458880">
    <property type="component" value="Unassembled WGS sequence"/>
</dbReference>
<dbReference type="AlphaFoldDB" id="A0AAW1J0J9"/>
<keyword evidence="3" id="KW-1185">Reference proteome</keyword>
<name>A0AAW1J0J9_POPJA</name>
<accession>A0AAW1J0J9</accession>
<organism evidence="2 3">
    <name type="scientific">Popillia japonica</name>
    <name type="common">Japanese beetle</name>
    <dbReference type="NCBI Taxonomy" id="7064"/>
    <lineage>
        <taxon>Eukaryota</taxon>
        <taxon>Metazoa</taxon>
        <taxon>Ecdysozoa</taxon>
        <taxon>Arthropoda</taxon>
        <taxon>Hexapoda</taxon>
        <taxon>Insecta</taxon>
        <taxon>Pterygota</taxon>
        <taxon>Neoptera</taxon>
        <taxon>Endopterygota</taxon>
        <taxon>Coleoptera</taxon>
        <taxon>Polyphaga</taxon>
        <taxon>Scarabaeiformia</taxon>
        <taxon>Scarabaeidae</taxon>
        <taxon>Rutelinae</taxon>
        <taxon>Popillia</taxon>
    </lineage>
</organism>
<dbReference type="EMBL" id="JASPKY010000455">
    <property type="protein sequence ID" value="KAK9696300.1"/>
    <property type="molecule type" value="Genomic_DNA"/>
</dbReference>
<feature type="compositionally biased region" description="Basic and acidic residues" evidence="1">
    <location>
        <begin position="114"/>
        <end position="131"/>
    </location>
</feature>
<comment type="caution">
    <text evidence="2">The sequence shown here is derived from an EMBL/GenBank/DDBJ whole genome shotgun (WGS) entry which is preliminary data.</text>
</comment>
<gene>
    <name evidence="2" type="ORF">QE152_g31991</name>
</gene>
<feature type="region of interest" description="Disordered" evidence="1">
    <location>
        <begin position="84"/>
        <end position="154"/>
    </location>
</feature>
<evidence type="ECO:0000313" key="2">
    <source>
        <dbReference type="EMBL" id="KAK9696300.1"/>
    </source>
</evidence>
<evidence type="ECO:0000313" key="3">
    <source>
        <dbReference type="Proteomes" id="UP001458880"/>
    </source>
</evidence>
<evidence type="ECO:0000256" key="1">
    <source>
        <dbReference type="SAM" id="MobiDB-lite"/>
    </source>
</evidence>
<reference evidence="2 3" key="1">
    <citation type="journal article" date="2024" name="BMC Genomics">
        <title>De novo assembly and annotation of Popillia japonica's genome with initial clues to its potential as an invasive pest.</title>
        <authorList>
            <person name="Cucini C."/>
            <person name="Boschi S."/>
            <person name="Funari R."/>
            <person name="Cardaioli E."/>
            <person name="Iannotti N."/>
            <person name="Marturano G."/>
            <person name="Paoli F."/>
            <person name="Bruttini M."/>
            <person name="Carapelli A."/>
            <person name="Frati F."/>
            <person name="Nardi F."/>
        </authorList>
    </citation>
    <scope>NUCLEOTIDE SEQUENCE [LARGE SCALE GENOMIC DNA]</scope>
    <source>
        <strain evidence="2">DMR45628</strain>
    </source>
</reference>
<feature type="compositionally biased region" description="Polar residues" evidence="1">
    <location>
        <begin position="136"/>
        <end position="146"/>
    </location>
</feature>
<proteinExistence type="predicted"/>
<sequence length="154" mass="17370">MVPFRKSFHHRANKIRTEELNIKFVPNSTQPPTPHSGCENPSKNLFLVSFTVNTDHYKANITVLHSCIHTHIQIHMHLLDSGETMRNVFPGDPTQLRSEDAERDAAKWKSGWPNDRREARCRSVSSRDLRPRAPTGSASSGSQQCTGERRAAGQ</sequence>
<protein>
    <submittedName>
        <fullName evidence="2">Uncharacterized protein</fullName>
    </submittedName>
</protein>
<feature type="compositionally biased region" description="Basic and acidic residues" evidence="1">
    <location>
        <begin position="97"/>
        <end position="107"/>
    </location>
</feature>